<keyword evidence="1" id="KW-1133">Transmembrane helix</keyword>
<dbReference type="OrthoDB" id="4213157at2"/>
<evidence type="ECO:0000313" key="4">
    <source>
        <dbReference type="Proteomes" id="UP000198280"/>
    </source>
</evidence>
<evidence type="ECO:0000256" key="1">
    <source>
        <dbReference type="SAM" id="Phobius"/>
    </source>
</evidence>
<proteinExistence type="predicted"/>
<dbReference type="Proteomes" id="UP000198280">
    <property type="component" value="Unassembled WGS sequence"/>
</dbReference>
<dbReference type="AlphaFoldDB" id="A0A239IE61"/>
<name>A0A239IE61_9ACTN</name>
<dbReference type="RefSeq" id="WP_089225567.1">
    <property type="nucleotide sequence ID" value="NZ_FZOF01000010.1"/>
</dbReference>
<keyword evidence="4" id="KW-1185">Reference proteome</keyword>
<accession>A0A239IE61</accession>
<reference evidence="3 4" key="1">
    <citation type="submission" date="2017-06" db="EMBL/GenBank/DDBJ databases">
        <authorList>
            <person name="Kim H.J."/>
            <person name="Triplett B.A."/>
        </authorList>
    </citation>
    <scope>NUCLEOTIDE SEQUENCE [LARGE SCALE GENOMIC DNA]</scope>
    <source>
        <strain evidence="3 4">CGMCC 4.1858</strain>
    </source>
</reference>
<feature type="signal peptide" evidence="2">
    <location>
        <begin position="1"/>
        <end position="40"/>
    </location>
</feature>
<evidence type="ECO:0000256" key="2">
    <source>
        <dbReference type="SAM" id="SignalP"/>
    </source>
</evidence>
<keyword evidence="1" id="KW-0812">Transmembrane</keyword>
<organism evidence="3 4">
    <name type="scientific">Actinacidiphila glaucinigra</name>
    <dbReference type="NCBI Taxonomy" id="235986"/>
    <lineage>
        <taxon>Bacteria</taxon>
        <taxon>Bacillati</taxon>
        <taxon>Actinomycetota</taxon>
        <taxon>Actinomycetes</taxon>
        <taxon>Kitasatosporales</taxon>
        <taxon>Streptomycetaceae</taxon>
        <taxon>Actinacidiphila</taxon>
    </lineage>
</organism>
<keyword evidence="1" id="KW-0472">Membrane</keyword>
<sequence>MGGRAVFWRWRRNPLRRRCDVVEACTGVAAALLIAAGAPAAGAATAVAVEHSELRRSQGTHLATAFLTEDAARAVENPYTGSIGKVLTPVRWTAPDGSTRTGLARVEPGSPAGSPATVWLDADGRLQQNRLTPAQAEAQGVVFGTVAAAGACALVLAGRWVVRLRIDRHRAAAWAREWEETGPSWGHRRA</sequence>
<gene>
    <name evidence="3" type="ORF">SAMN05216252_110120</name>
</gene>
<feature type="chain" id="PRO_5038772078" evidence="2">
    <location>
        <begin position="41"/>
        <end position="190"/>
    </location>
</feature>
<feature type="transmembrane region" description="Helical" evidence="1">
    <location>
        <begin position="140"/>
        <end position="162"/>
    </location>
</feature>
<dbReference type="PANTHER" id="PTHR42305:SF1">
    <property type="entry name" value="MEMBRANE PROTEIN RV1733C-RELATED"/>
    <property type="match status" value="1"/>
</dbReference>
<dbReference type="PANTHER" id="PTHR42305">
    <property type="entry name" value="MEMBRANE PROTEIN RV1733C-RELATED"/>
    <property type="match status" value="1"/>
</dbReference>
<dbReference type="InterPro" id="IPR039708">
    <property type="entry name" value="MT1774/Rv1733c-like"/>
</dbReference>
<keyword evidence="2" id="KW-0732">Signal</keyword>
<protein>
    <submittedName>
        <fullName evidence="3">Uncharacterized protein</fullName>
    </submittedName>
</protein>
<evidence type="ECO:0000313" key="3">
    <source>
        <dbReference type="EMBL" id="SNS91845.1"/>
    </source>
</evidence>
<dbReference type="EMBL" id="FZOF01000010">
    <property type="protein sequence ID" value="SNS91845.1"/>
    <property type="molecule type" value="Genomic_DNA"/>
</dbReference>